<dbReference type="Gene3D" id="4.10.60.10">
    <property type="entry name" value="Zinc finger, CCHC-type"/>
    <property type="match status" value="1"/>
</dbReference>
<evidence type="ECO:0000256" key="3">
    <source>
        <dbReference type="ARBA" id="ARBA00022722"/>
    </source>
</evidence>
<dbReference type="AlphaFoldDB" id="A0AAV4EFR7"/>
<evidence type="ECO:0000256" key="6">
    <source>
        <dbReference type="SAM" id="MobiDB-lite"/>
    </source>
</evidence>
<dbReference type="PANTHER" id="PTHR37984">
    <property type="entry name" value="PROTEIN CBG26694"/>
    <property type="match status" value="1"/>
</dbReference>
<dbReference type="Pfam" id="PF00077">
    <property type="entry name" value="RVP"/>
    <property type="match status" value="1"/>
</dbReference>
<keyword evidence="4" id="KW-0255">Endonuclease</keyword>
<dbReference type="SUPFAM" id="SSF50630">
    <property type="entry name" value="Acid proteases"/>
    <property type="match status" value="1"/>
</dbReference>
<feature type="domain" description="Retropepsins" evidence="7">
    <location>
        <begin position="117"/>
        <end position="206"/>
    </location>
</feature>
<feature type="region of interest" description="Disordered" evidence="6">
    <location>
        <begin position="1"/>
        <end position="22"/>
    </location>
</feature>
<protein>
    <submittedName>
        <fullName evidence="8">Transposon Ty3-G Gag-Pol polyprotein</fullName>
    </submittedName>
</protein>
<evidence type="ECO:0000256" key="1">
    <source>
        <dbReference type="ARBA" id="ARBA00022679"/>
    </source>
</evidence>
<keyword evidence="1" id="KW-0808">Transferase</keyword>
<sequence>MEQSIRQVQKMSSSKTSIDTVQSGRKFVRKKFPQGGLHRKAPTPANSNCTRCGKVHSPKNCAAKDAVCYICNKIGHFAKLFRSKKQAKVNLNELDSEELETFLGTVSSRIDNPWKTKVLVDGKEIVFKIDTGVDVTVIPESAIPPGIQLSCTSRKFFGPGQTKVDLPGKFTALLQLNSAKTSTQEIYVLKVQKEALLGRPAIQSLNIIQRMNTITEPDEGKGGCQQNTTLTEENIKEKFPQLFTGLGKFDKNYTIELKEEAKPFSVSTPIAA</sequence>
<name>A0AAV4EFR7_9GAST</name>
<evidence type="ECO:0000256" key="5">
    <source>
        <dbReference type="ARBA" id="ARBA00022801"/>
    </source>
</evidence>
<dbReference type="InterPro" id="IPR021109">
    <property type="entry name" value="Peptidase_aspartic_dom_sf"/>
</dbReference>
<dbReference type="EMBL" id="BMAT01003644">
    <property type="protein sequence ID" value="GFR59560.1"/>
    <property type="molecule type" value="Genomic_DNA"/>
</dbReference>
<proteinExistence type="predicted"/>
<gene>
    <name evidence="8" type="ORF">ElyMa_001797900</name>
</gene>
<dbReference type="GO" id="GO:0016779">
    <property type="term" value="F:nucleotidyltransferase activity"/>
    <property type="evidence" value="ECO:0007669"/>
    <property type="project" value="UniProtKB-KW"/>
</dbReference>
<dbReference type="Proteomes" id="UP000762676">
    <property type="component" value="Unassembled WGS sequence"/>
</dbReference>
<evidence type="ECO:0000256" key="4">
    <source>
        <dbReference type="ARBA" id="ARBA00022759"/>
    </source>
</evidence>
<dbReference type="InterPro" id="IPR018061">
    <property type="entry name" value="Retropepsins"/>
</dbReference>
<dbReference type="GO" id="GO:0004519">
    <property type="term" value="F:endonuclease activity"/>
    <property type="evidence" value="ECO:0007669"/>
    <property type="project" value="UniProtKB-KW"/>
</dbReference>
<dbReference type="InterPro" id="IPR050951">
    <property type="entry name" value="Retrovirus_Pol_polyprotein"/>
</dbReference>
<accession>A0AAV4EFR7</accession>
<dbReference type="Gene3D" id="2.40.70.10">
    <property type="entry name" value="Acid Proteases"/>
    <property type="match status" value="1"/>
</dbReference>
<organism evidence="8 9">
    <name type="scientific">Elysia marginata</name>
    <dbReference type="NCBI Taxonomy" id="1093978"/>
    <lineage>
        <taxon>Eukaryota</taxon>
        <taxon>Metazoa</taxon>
        <taxon>Spiralia</taxon>
        <taxon>Lophotrochozoa</taxon>
        <taxon>Mollusca</taxon>
        <taxon>Gastropoda</taxon>
        <taxon>Heterobranchia</taxon>
        <taxon>Euthyneura</taxon>
        <taxon>Panpulmonata</taxon>
        <taxon>Sacoglossa</taxon>
        <taxon>Placobranchoidea</taxon>
        <taxon>Plakobranchidae</taxon>
        <taxon>Elysia</taxon>
    </lineage>
</organism>
<keyword evidence="3" id="KW-0540">Nuclease</keyword>
<evidence type="ECO:0000256" key="2">
    <source>
        <dbReference type="ARBA" id="ARBA00022695"/>
    </source>
</evidence>
<dbReference type="GO" id="GO:0016787">
    <property type="term" value="F:hydrolase activity"/>
    <property type="evidence" value="ECO:0007669"/>
    <property type="project" value="UniProtKB-KW"/>
</dbReference>
<evidence type="ECO:0000313" key="9">
    <source>
        <dbReference type="Proteomes" id="UP000762676"/>
    </source>
</evidence>
<keyword evidence="9" id="KW-1185">Reference proteome</keyword>
<comment type="caution">
    <text evidence="8">The sequence shown here is derived from an EMBL/GenBank/DDBJ whole genome shotgun (WGS) entry which is preliminary data.</text>
</comment>
<dbReference type="PANTHER" id="PTHR37984:SF5">
    <property type="entry name" value="PROTEIN NYNRIN-LIKE"/>
    <property type="match status" value="1"/>
</dbReference>
<keyword evidence="5" id="KW-0378">Hydrolase</keyword>
<evidence type="ECO:0000259" key="7">
    <source>
        <dbReference type="Pfam" id="PF00077"/>
    </source>
</evidence>
<reference evidence="8 9" key="1">
    <citation type="journal article" date="2021" name="Elife">
        <title>Chloroplast acquisition without the gene transfer in kleptoplastic sea slugs, Plakobranchus ocellatus.</title>
        <authorList>
            <person name="Maeda T."/>
            <person name="Takahashi S."/>
            <person name="Yoshida T."/>
            <person name="Shimamura S."/>
            <person name="Takaki Y."/>
            <person name="Nagai Y."/>
            <person name="Toyoda A."/>
            <person name="Suzuki Y."/>
            <person name="Arimoto A."/>
            <person name="Ishii H."/>
            <person name="Satoh N."/>
            <person name="Nishiyama T."/>
            <person name="Hasebe M."/>
            <person name="Maruyama T."/>
            <person name="Minagawa J."/>
            <person name="Obokata J."/>
            <person name="Shigenobu S."/>
        </authorList>
    </citation>
    <scope>NUCLEOTIDE SEQUENCE [LARGE SCALE GENOMIC DNA]</scope>
</reference>
<keyword evidence="2" id="KW-0548">Nucleotidyltransferase</keyword>
<evidence type="ECO:0000313" key="8">
    <source>
        <dbReference type="EMBL" id="GFR59560.1"/>
    </source>
</evidence>